<dbReference type="Pfam" id="PF01284">
    <property type="entry name" value="MARVEL"/>
    <property type="match status" value="1"/>
</dbReference>
<gene>
    <name evidence="9" type="ORF">PEVE_00029727</name>
</gene>
<comment type="subcellular location">
    <subcellularLocation>
        <location evidence="1">Membrane</location>
        <topology evidence="1">Multi-pass membrane protein</topology>
    </subcellularLocation>
</comment>
<evidence type="ECO:0000256" key="7">
    <source>
        <dbReference type="SAM" id="Phobius"/>
    </source>
</evidence>
<keyword evidence="4 5" id="KW-0472">Membrane</keyword>
<dbReference type="InterPro" id="IPR050578">
    <property type="entry name" value="MARVEL-CKLF_proteins"/>
</dbReference>
<dbReference type="InterPro" id="IPR008253">
    <property type="entry name" value="Marvel"/>
</dbReference>
<keyword evidence="3 7" id="KW-1133">Transmembrane helix</keyword>
<evidence type="ECO:0000256" key="2">
    <source>
        <dbReference type="ARBA" id="ARBA00022692"/>
    </source>
</evidence>
<dbReference type="PANTHER" id="PTHR22776:SF49">
    <property type="entry name" value="MARVEL DOMAIN-CONTAINING PROTEIN"/>
    <property type="match status" value="1"/>
</dbReference>
<keyword evidence="10" id="KW-1185">Reference proteome</keyword>
<evidence type="ECO:0000256" key="5">
    <source>
        <dbReference type="PROSITE-ProRule" id="PRU00581"/>
    </source>
</evidence>
<feature type="region of interest" description="Disordered" evidence="6">
    <location>
        <begin position="172"/>
        <end position="195"/>
    </location>
</feature>
<accession>A0ABN8MAP9</accession>
<comment type="caution">
    <text evidence="9">The sequence shown here is derived from an EMBL/GenBank/DDBJ whole genome shotgun (WGS) entry which is preliminary data.</text>
</comment>
<evidence type="ECO:0000259" key="8">
    <source>
        <dbReference type="PROSITE" id="PS51225"/>
    </source>
</evidence>
<evidence type="ECO:0000256" key="6">
    <source>
        <dbReference type="SAM" id="MobiDB-lite"/>
    </source>
</evidence>
<sequence length="195" mass="21910">MADNFRLNSGTLDVEYIKSLPGLLKVAEILCLLIAFASLSGFTLHFKDDLYGGRFDFFYFATITPWLLVIIIYVLFALRLHERLANLNWDFVMTIFSPVVAFLLLISSALVLDAAIYFRRNERDFGGTFHLICDQEPCGNVEAAGSFGVLSMVLFAVDTFLYFMKNRNTGSAKPPPGYDGENIDEVSETTEKPAY</sequence>
<dbReference type="PANTHER" id="PTHR22776">
    <property type="entry name" value="MARVEL-CONTAINING POTENTIAL LIPID RAFT-ASSOCIATED PROTEIN"/>
    <property type="match status" value="1"/>
</dbReference>
<dbReference type="EMBL" id="CALNXI010000418">
    <property type="protein sequence ID" value="CAH3026704.1"/>
    <property type="molecule type" value="Genomic_DNA"/>
</dbReference>
<evidence type="ECO:0000313" key="10">
    <source>
        <dbReference type="Proteomes" id="UP001159427"/>
    </source>
</evidence>
<name>A0ABN8MAP9_9CNID</name>
<organism evidence="9 10">
    <name type="scientific">Porites evermanni</name>
    <dbReference type="NCBI Taxonomy" id="104178"/>
    <lineage>
        <taxon>Eukaryota</taxon>
        <taxon>Metazoa</taxon>
        <taxon>Cnidaria</taxon>
        <taxon>Anthozoa</taxon>
        <taxon>Hexacorallia</taxon>
        <taxon>Scleractinia</taxon>
        <taxon>Fungiina</taxon>
        <taxon>Poritidae</taxon>
        <taxon>Porites</taxon>
    </lineage>
</organism>
<feature type="transmembrane region" description="Helical" evidence="7">
    <location>
        <begin position="57"/>
        <end position="78"/>
    </location>
</feature>
<evidence type="ECO:0000256" key="1">
    <source>
        <dbReference type="ARBA" id="ARBA00004141"/>
    </source>
</evidence>
<evidence type="ECO:0000313" key="9">
    <source>
        <dbReference type="EMBL" id="CAH3026704.1"/>
    </source>
</evidence>
<dbReference type="PROSITE" id="PS51225">
    <property type="entry name" value="MARVEL"/>
    <property type="match status" value="1"/>
</dbReference>
<evidence type="ECO:0000256" key="3">
    <source>
        <dbReference type="ARBA" id="ARBA00022989"/>
    </source>
</evidence>
<feature type="domain" description="MARVEL" evidence="8">
    <location>
        <begin position="16"/>
        <end position="167"/>
    </location>
</feature>
<feature type="transmembrane region" description="Helical" evidence="7">
    <location>
        <begin position="144"/>
        <end position="163"/>
    </location>
</feature>
<feature type="transmembrane region" description="Helical" evidence="7">
    <location>
        <begin position="26"/>
        <end position="45"/>
    </location>
</feature>
<dbReference type="Proteomes" id="UP001159427">
    <property type="component" value="Unassembled WGS sequence"/>
</dbReference>
<reference evidence="9 10" key="1">
    <citation type="submission" date="2022-05" db="EMBL/GenBank/DDBJ databases">
        <authorList>
            <consortium name="Genoscope - CEA"/>
            <person name="William W."/>
        </authorList>
    </citation>
    <scope>NUCLEOTIDE SEQUENCE [LARGE SCALE GENOMIC DNA]</scope>
</reference>
<keyword evidence="2 5" id="KW-0812">Transmembrane</keyword>
<feature type="transmembrane region" description="Helical" evidence="7">
    <location>
        <begin position="90"/>
        <end position="118"/>
    </location>
</feature>
<protein>
    <recommendedName>
        <fullName evidence="8">MARVEL domain-containing protein</fullName>
    </recommendedName>
</protein>
<proteinExistence type="predicted"/>
<evidence type="ECO:0000256" key="4">
    <source>
        <dbReference type="ARBA" id="ARBA00023136"/>
    </source>
</evidence>